<reference evidence="1" key="1">
    <citation type="submission" date="2020-06" db="EMBL/GenBank/DDBJ databases">
        <title>WGS assembly of Ceratodon purpureus strain R40.</title>
        <authorList>
            <person name="Carey S.B."/>
            <person name="Jenkins J."/>
            <person name="Shu S."/>
            <person name="Lovell J.T."/>
            <person name="Sreedasyam A."/>
            <person name="Maumus F."/>
            <person name="Tiley G.P."/>
            <person name="Fernandez-Pozo N."/>
            <person name="Barry K."/>
            <person name="Chen C."/>
            <person name="Wang M."/>
            <person name="Lipzen A."/>
            <person name="Daum C."/>
            <person name="Saski C.A."/>
            <person name="Payton A.C."/>
            <person name="Mcbreen J.C."/>
            <person name="Conrad R.E."/>
            <person name="Kollar L.M."/>
            <person name="Olsson S."/>
            <person name="Huttunen S."/>
            <person name="Landis J.B."/>
            <person name="Wickett N.J."/>
            <person name="Johnson M.G."/>
            <person name="Rensing S.A."/>
            <person name="Grimwood J."/>
            <person name="Schmutz J."/>
            <person name="Mcdaniel S.F."/>
        </authorList>
    </citation>
    <scope>NUCLEOTIDE SEQUENCE</scope>
    <source>
        <strain evidence="1">R40</strain>
    </source>
</reference>
<keyword evidence="2" id="KW-1185">Reference proteome</keyword>
<evidence type="ECO:0000313" key="1">
    <source>
        <dbReference type="EMBL" id="KAG0572777.1"/>
    </source>
</evidence>
<protein>
    <submittedName>
        <fullName evidence="1">Uncharacterized protein</fullName>
    </submittedName>
</protein>
<sequence length="207" mass="22220">MVDADAPAEEINSSPWTRSAGRSYIASSSESSYISGVISKGVPPCERGESGYCVLHLFPAIHSAWTSSSAFLLRVISSNSFLRSIRYPSFRTALNPSKPPWAARFSNSSWTDPYASPTSWDAVTGICSCISVPVSTGNSSDSRCDLGDVFSAAMSVSVLSSSKSSHSSLSLWSSIRRAPFGKPTNNAMRQCRPVPWTDYAGSENGIR</sequence>
<name>A0A8T0HPQ1_CERPU</name>
<dbReference type="Proteomes" id="UP000822688">
    <property type="component" value="Chromosome V"/>
</dbReference>
<proteinExistence type="predicted"/>
<comment type="caution">
    <text evidence="1">The sequence shown here is derived from an EMBL/GenBank/DDBJ whole genome shotgun (WGS) entry which is preliminary data.</text>
</comment>
<accession>A0A8T0HPQ1</accession>
<gene>
    <name evidence="1" type="ORF">KC19_VG124100</name>
</gene>
<evidence type="ECO:0000313" key="2">
    <source>
        <dbReference type="Proteomes" id="UP000822688"/>
    </source>
</evidence>
<dbReference type="EMBL" id="CM026426">
    <property type="protein sequence ID" value="KAG0572777.1"/>
    <property type="molecule type" value="Genomic_DNA"/>
</dbReference>
<organism evidence="1 2">
    <name type="scientific">Ceratodon purpureus</name>
    <name type="common">Fire moss</name>
    <name type="synonym">Dicranum purpureum</name>
    <dbReference type="NCBI Taxonomy" id="3225"/>
    <lineage>
        <taxon>Eukaryota</taxon>
        <taxon>Viridiplantae</taxon>
        <taxon>Streptophyta</taxon>
        <taxon>Embryophyta</taxon>
        <taxon>Bryophyta</taxon>
        <taxon>Bryophytina</taxon>
        <taxon>Bryopsida</taxon>
        <taxon>Dicranidae</taxon>
        <taxon>Pseudoditrichales</taxon>
        <taxon>Ditrichaceae</taxon>
        <taxon>Ceratodon</taxon>
    </lineage>
</organism>
<dbReference type="AlphaFoldDB" id="A0A8T0HPQ1"/>